<reference evidence="2 3" key="1">
    <citation type="submission" date="2018-03" db="EMBL/GenBank/DDBJ databases">
        <title>Draft Genome Sequences of the Obligatory Marine Myxobacteria Enhygromyxa salina SWB005.</title>
        <authorList>
            <person name="Poehlein A."/>
            <person name="Moghaddam J.A."/>
            <person name="Harms H."/>
            <person name="Alanjari M."/>
            <person name="Koenig G.M."/>
            <person name="Daniel R."/>
            <person name="Schaeberle T.F."/>
        </authorList>
    </citation>
    <scope>NUCLEOTIDE SEQUENCE [LARGE SCALE GENOMIC DNA]</scope>
    <source>
        <strain evidence="2 3">SWB005</strain>
    </source>
</reference>
<organism evidence="2 3">
    <name type="scientific">Enhygromyxa salina</name>
    <dbReference type="NCBI Taxonomy" id="215803"/>
    <lineage>
        <taxon>Bacteria</taxon>
        <taxon>Pseudomonadati</taxon>
        <taxon>Myxococcota</taxon>
        <taxon>Polyangia</taxon>
        <taxon>Nannocystales</taxon>
        <taxon>Nannocystaceae</taxon>
        <taxon>Enhygromyxa</taxon>
    </lineage>
</organism>
<dbReference type="PANTHER" id="PTHR13707:SF60">
    <property type="entry name" value="ACETATE COA-TRANSFERASE SUBUNIT ALPHA"/>
    <property type="match status" value="1"/>
</dbReference>
<dbReference type="InterPro" id="IPR004165">
    <property type="entry name" value="CoA_trans_fam_I"/>
</dbReference>
<comment type="caution">
    <text evidence="2">The sequence shown here is derived from an EMBL/GenBank/DDBJ whole genome shotgun (WGS) entry which is preliminary data.</text>
</comment>
<dbReference type="SMART" id="SM00882">
    <property type="entry name" value="CoA_trans"/>
    <property type="match status" value="1"/>
</dbReference>
<evidence type="ECO:0000313" key="2">
    <source>
        <dbReference type="EMBL" id="PRP94744.1"/>
    </source>
</evidence>
<name>A0A2S9XPE9_9BACT</name>
<dbReference type="Gene3D" id="3.40.1080.10">
    <property type="entry name" value="Glutaconate Coenzyme A-transferase"/>
    <property type="match status" value="1"/>
</dbReference>
<dbReference type="AlphaFoldDB" id="A0A2S9XPE9"/>
<protein>
    <submittedName>
        <fullName evidence="2">Succinyl-CoA:3-ketoacid coenzyme A transferase subunit A</fullName>
        <ecNumber evidence="2">2.8.3.5</ecNumber>
    </submittedName>
</protein>
<accession>A0A2S9XPE9</accession>
<sequence>MSAAAKSASKIYESAEAALFDLGEGASVAVGGFGLVGNPEALIGAVAASGARGLTIMSNNCGNQGRGLAILLQQRQVARVVCSFVGGNPDLETQMLAGEVEVELNPQGTLAERLRAGGAGIAAFFTPTGAGTVVAEGKEVRDFGGRPHVLETALEPDYAIVRAAVGDPFGNLRFYRTSRNFNPLAAMAGRVTIAEVDELVPAGALDPDDIHLPGIFVQRLVHVPEHVNFIEYRTVRPSPSGHPKRSPHR</sequence>
<proteinExistence type="predicted"/>
<evidence type="ECO:0000313" key="3">
    <source>
        <dbReference type="Proteomes" id="UP000237968"/>
    </source>
</evidence>
<dbReference type="RefSeq" id="WP_106393360.1">
    <property type="nucleotide sequence ID" value="NZ_PVNK01000175.1"/>
</dbReference>
<keyword evidence="3" id="KW-1185">Reference proteome</keyword>
<dbReference type="NCBIfam" id="TIGR02429">
    <property type="entry name" value="pcaI_scoA_fam"/>
    <property type="match status" value="1"/>
</dbReference>
<dbReference type="OrthoDB" id="9777193at2"/>
<dbReference type="GO" id="GO:0008260">
    <property type="term" value="F:succinyl-CoA:3-oxo-acid CoA-transferase activity"/>
    <property type="evidence" value="ECO:0007669"/>
    <property type="project" value="UniProtKB-EC"/>
</dbReference>
<evidence type="ECO:0000256" key="1">
    <source>
        <dbReference type="ARBA" id="ARBA00022679"/>
    </source>
</evidence>
<dbReference type="InterPro" id="IPR037171">
    <property type="entry name" value="NagB/RpiA_transferase-like"/>
</dbReference>
<dbReference type="Proteomes" id="UP000237968">
    <property type="component" value="Unassembled WGS sequence"/>
</dbReference>
<dbReference type="Pfam" id="PF01144">
    <property type="entry name" value="CoA_trans"/>
    <property type="match status" value="1"/>
</dbReference>
<dbReference type="InterPro" id="IPR012792">
    <property type="entry name" value="3-oxoacid_CoA-transf_A"/>
</dbReference>
<dbReference type="EC" id="2.8.3.5" evidence="2"/>
<keyword evidence="1 2" id="KW-0808">Transferase</keyword>
<dbReference type="EMBL" id="PVNK01000175">
    <property type="protein sequence ID" value="PRP94744.1"/>
    <property type="molecule type" value="Genomic_DNA"/>
</dbReference>
<dbReference type="SUPFAM" id="SSF100950">
    <property type="entry name" value="NagB/RpiA/CoA transferase-like"/>
    <property type="match status" value="1"/>
</dbReference>
<gene>
    <name evidence="2" type="primary">scoA_1</name>
    <name evidence="2" type="ORF">ENSA5_40670</name>
</gene>
<dbReference type="PANTHER" id="PTHR13707">
    <property type="entry name" value="KETOACID-COENZYME A TRANSFERASE"/>
    <property type="match status" value="1"/>
</dbReference>